<dbReference type="InterPro" id="IPR016300">
    <property type="entry name" value="ATPase_ArsA/GET3"/>
</dbReference>
<sequence length="406" mass="45408">MRIILYLGKGGVGKTTTAAASAIRCADLGYRTLVVSTDIAHSLADSLDIPLRSQPTEVAPNLYAQEINVVEEVREHWGEMQGYVGNILRRQGMSKAVAEEMAIIPGMEEVVSLLHINKQANEGHFDCVIVDAAPTGETMRLLTMPESFQWYVARLRSWGDAPMRIAAGLLNRLAPEKDLVSGLNSLVEGVRELQKVLTNPEITSYRIVLNPEKMVIKEGARAVTYLSLFGYPVDAAIVNRILPGVQSDGYGKAWVAEPSADPYLRHLQEIQARYVGEIERDFYPLPILRSRWYDEEMVGPERLRRLADNLFEGRDPSQLFFRGQAQSIEEEGEDLVLRIPLPQLELEKVRLTKRGDELFINIGNFKREMLLPSVLAQREASSAVFANGVLKIRFPPPKAASKEERG</sequence>
<feature type="domain" description="ArsA HSP20-like" evidence="10">
    <location>
        <begin position="335"/>
        <end position="394"/>
    </location>
</feature>
<evidence type="ECO:0000256" key="1">
    <source>
        <dbReference type="ARBA" id="ARBA00011040"/>
    </source>
</evidence>
<dbReference type="InterPro" id="IPR027417">
    <property type="entry name" value="P-loop_NTPase"/>
</dbReference>
<evidence type="ECO:0000259" key="10">
    <source>
        <dbReference type="Pfam" id="PF17886"/>
    </source>
</evidence>
<comment type="caution">
    <text evidence="11">The sequence shown here is derived from an EMBL/GenBank/DDBJ whole genome shotgun (WGS) entry which is preliminary data.</text>
</comment>
<dbReference type="Gene3D" id="2.60.40.790">
    <property type="match status" value="1"/>
</dbReference>
<dbReference type="PANTHER" id="PTHR10803">
    <property type="entry name" value="ARSENICAL PUMP-DRIVING ATPASE ARSENITE-TRANSLOCATING ATPASE"/>
    <property type="match status" value="1"/>
</dbReference>
<evidence type="ECO:0000313" key="11">
    <source>
        <dbReference type="EMBL" id="HDX32906.1"/>
    </source>
</evidence>
<dbReference type="NCBIfam" id="TIGR00345">
    <property type="entry name" value="GET3_arsA_TRC40"/>
    <property type="match status" value="1"/>
</dbReference>
<dbReference type="Gene3D" id="3.40.50.300">
    <property type="entry name" value="P-loop containing nucleotide triphosphate hydrolases"/>
    <property type="match status" value="1"/>
</dbReference>
<dbReference type="AlphaFoldDB" id="A0A7C1JLY7"/>
<dbReference type="Pfam" id="PF17886">
    <property type="entry name" value="ArsA_HSP20"/>
    <property type="match status" value="1"/>
</dbReference>
<organism evidence="11">
    <name type="scientific">Caldilinea aerophila</name>
    <dbReference type="NCBI Taxonomy" id="133453"/>
    <lineage>
        <taxon>Bacteria</taxon>
        <taxon>Bacillati</taxon>
        <taxon>Chloroflexota</taxon>
        <taxon>Caldilineae</taxon>
        <taxon>Caldilineales</taxon>
        <taxon>Caldilineaceae</taxon>
        <taxon>Caldilinea</taxon>
    </lineage>
</organism>
<accession>A0A7C1JLY7</accession>
<dbReference type="CDD" id="cd00298">
    <property type="entry name" value="ACD_sHsps_p23-like"/>
    <property type="match status" value="1"/>
</dbReference>
<protein>
    <recommendedName>
        <fullName evidence="8">arsenite-transporting ATPase</fullName>
        <ecNumber evidence="8">7.3.2.7</ecNumber>
    </recommendedName>
</protein>
<dbReference type="CDD" id="cd02035">
    <property type="entry name" value="ArsA"/>
    <property type="match status" value="1"/>
</dbReference>
<dbReference type="FunFam" id="3.40.50.300:FF:001801">
    <property type="entry name" value="Putative arsenical pump-driving ATPase"/>
    <property type="match status" value="1"/>
</dbReference>
<dbReference type="SUPFAM" id="SSF49764">
    <property type="entry name" value="HSP20-like chaperones"/>
    <property type="match status" value="1"/>
</dbReference>
<evidence type="ECO:0000256" key="2">
    <source>
        <dbReference type="ARBA" id="ARBA00022741"/>
    </source>
</evidence>
<evidence type="ECO:0000256" key="5">
    <source>
        <dbReference type="ARBA" id="ARBA00022967"/>
    </source>
</evidence>
<evidence type="ECO:0000256" key="3">
    <source>
        <dbReference type="ARBA" id="ARBA00022840"/>
    </source>
</evidence>
<gene>
    <name evidence="11" type="ORF">ENQ20_15670</name>
</gene>
<dbReference type="InterPro" id="IPR025723">
    <property type="entry name" value="ArsA/GET3_ATPase-like"/>
</dbReference>
<dbReference type="GO" id="GO:0005524">
    <property type="term" value="F:ATP binding"/>
    <property type="evidence" value="ECO:0007669"/>
    <property type="project" value="UniProtKB-KW"/>
</dbReference>
<dbReference type="GO" id="GO:0016887">
    <property type="term" value="F:ATP hydrolysis activity"/>
    <property type="evidence" value="ECO:0007669"/>
    <property type="project" value="InterPro"/>
</dbReference>
<dbReference type="EC" id="7.3.2.7" evidence="8"/>
<dbReference type="Pfam" id="PF02374">
    <property type="entry name" value="ArsA_ATPase"/>
    <property type="match status" value="1"/>
</dbReference>
<keyword evidence="5" id="KW-1278">Translocase</keyword>
<evidence type="ECO:0000256" key="4">
    <source>
        <dbReference type="ARBA" id="ARBA00022849"/>
    </source>
</evidence>
<reference evidence="11" key="1">
    <citation type="journal article" date="2020" name="mSystems">
        <title>Genome- and Community-Level Interaction Insights into Carbon Utilization and Element Cycling Functions of Hydrothermarchaeota in Hydrothermal Sediment.</title>
        <authorList>
            <person name="Zhou Z."/>
            <person name="Liu Y."/>
            <person name="Xu W."/>
            <person name="Pan J."/>
            <person name="Luo Z.H."/>
            <person name="Li M."/>
        </authorList>
    </citation>
    <scope>NUCLEOTIDE SEQUENCE [LARGE SCALE GENOMIC DNA]</scope>
    <source>
        <strain evidence="11">SpSt-289</strain>
    </source>
</reference>
<proteinExistence type="inferred from homology"/>
<evidence type="ECO:0000259" key="9">
    <source>
        <dbReference type="Pfam" id="PF02374"/>
    </source>
</evidence>
<dbReference type="InterPro" id="IPR040612">
    <property type="entry name" value="ArsA_HSP20-like"/>
</dbReference>
<dbReference type="SUPFAM" id="SSF52540">
    <property type="entry name" value="P-loop containing nucleoside triphosphate hydrolases"/>
    <property type="match status" value="1"/>
</dbReference>
<evidence type="ECO:0000256" key="7">
    <source>
        <dbReference type="ARBA" id="ARBA00059736"/>
    </source>
</evidence>
<dbReference type="GO" id="GO:0015446">
    <property type="term" value="F:ATPase-coupled arsenite transmembrane transporter activity"/>
    <property type="evidence" value="ECO:0007669"/>
    <property type="project" value="UniProtKB-EC"/>
</dbReference>
<keyword evidence="4" id="KW-0059">Arsenical resistance</keyword>
<dbReference type="InterPro" id="IPR008978">
    <property type="entry name" value="HSP20-like_chaperone"/>
</dbReference>
<comment type="catalytic activity">
    <reaction evidence="6">
        <text>arsenite(in) + ATP + H2O = arsenite(out) + ADP + phosphate + H(+)</text>
        <dbReference type="Rhea" id="RHEA:11348"/>
        <dbReference type="ChEBI" id="CHEBI:15377"/>
        <dbReference type="ChEBI" id="CHEBI:15378"/>
        <dbReference type="ChEBI" id="CHEBI:29242"/>
        <dbReference type="ChEBI" id="CHEBI:30616"/>
        <dbReference type="ChEBI" id="CHEBI:43474"/>
        <dbReference type="ChEBI" id="CHEBI:456216"/>
        <dbReference type="EC" id="7.3.2.7"/>
    </reaction>
</comment>
<dbReference type="EMBL" id="DSMG01000165">
    <property type="protein sequence ID" value="HDX32906.1"/>
    <property type="molecule type" value="Genomic_DNA"/>
</dbReference>
<keyword evidence="2" id="KW-0547">Nucleotide-binding</keyword>
<comment type="similarity">
    <text evidence="1">Belongs to the arsA ATPase family.</text>
</comment>
<name>A0A7C1JLY7_9CHLR</name>
<dbReference type="PANTHER" id="PTHR10803:SF3">
    <property type="entry name" value="ATPASE GET3"/>
    <property type="match status" value="1"/>
</dbReference>
<keyword evidence="3" id="KW-0067">ATP-binding</keyword>
<evidence type="ECO:0000256" key="8">
    <source>
        <dbReference type="ARBA" id="ARBA00066752"/>
    </source>
</evidence>
<evidence type="ECO:0000256" key="6">
    <source>
        <dbReference type="ARBA" id="ARBA00052296"/>
    </source>
</evidence>
<comment type="function">
    <text evidence="7">Anion-transporting ATPase. Catalyzes the extrusion of arsenite.</text>
</comment>
<feature type="domain" description="ArsA/GET3 Anion-transporting ATPase-like" evidence="9">
    <location>
        <begin position="1"/>
        <end position="311"/>
    </location>
</feature>